<reference evidence="1" key="1">
    <citation type="journal article" date="2014" name="Int. J. Syst. Evol. Microbiol.">
        <title>Complete genome sequence of Corynebacterium casei LMG S-19264T (=DSM 44701T), isolated from a smear-ripened cheese.</title>
        <authorList>
            <consortium name="US DOE Joint Genome Institute (JGI-PGF)"/>
            <person name="Walter F."/>
            <person name="Albersmeier A."/>
            <person name="Kalinowski J."/>
            <person name="Ruckert C."/>
        </authorList>
    </citation>
    <scope>NUCLEOTIDE SEQUENCE</scope>
    <source>
        <strain evidence="1">CGMCC 1.12751</strain>
    </source>
</reference>
<evidence type="ECO:0000313" key="1">
    <source>
        <dbReference type="EMBL" id="GGG46528.1"/>
    </source>
</evidence>
<evidence type="ECO:0000313" key="2">
    <source>
        <dbReference type="Proteomes" id="UP000625976"/>
    </source>
</evidence>
<dbReference type="AlphaFoldDB" id="A0A917GI08"/>
<evidence type="ECO:0008006" key="3">
    <source>
        <dbReference type="Google" id="ProtNLM"/>
    </source>
</evidence>
<dbReference type="Proteomes" id="UP000625976">
    <property type="component" value="Unassembled WGS sequence"/>
</dbReference>
<keyword evidence="2" id="KW-1185">Reference proteome</keyword>
<dbReference type="EMBL" id="BMFQ01000002">
    <property type="protein sequence ID" value="GGG46528.1"/>
    <property type="molecule type" value="Genomic_DNA"/>
</dbReference>
<protein>
    <recommendedName>
        <fullName evidence="3">DUF1853 family protein</fullName>
    </recommendedName>
</protein>
<reference evidence="1" key="2">
    <citation type="submission" date="2020-09" db="EMBL/GenBank/DDBJ databases">
        <authorList>
            <person name="Sun Q."/>
            <person name="Zhou Y."/>
        </authorList>
    </citation>
    <scope>NUCLEOTIDE SEQUENCE</scope>
    <source>
        <strain evidence="1">CGMCC 1.12751</strain>
    </source>
</reference>
<accession>A0A917GI08</accession>
<comment type="caution">
    <text evidence="1">The sequence shown here is derived from an EMBL/GenBank/DDBJ whole genome shotgun (WGS) entry which is preliminary data.</text>
</comment>
<gene>
    <name evidence="1" type="ORF">GCM10010976_17520</name>
</gene>
<sequence>MDFKALNSQYRGYLNTPNLWFGRDIYNLQQLELQTQLPTSFNETISPTIRLGKRVEQFVFHQLKQHPQVSILAENIQIQKDKLTLGEIDGLLLINKQPVHLEIVYKFYVYDESVGTTELDHWIGPNRKDSLVEKLDKLKNKQLPLLYRTDTLSYLQKYQLEIEQIEQKVLFKAQLFLPYLSSKTHFQSINKACISGCYLKKTDLQNFKDCKFHIPNKANWLMEPHAQVSWQLYPSFMEDISPVLEQQTSRLVWIKHPNGLVEKCFIVWW</sequence>
<organism evidence="1 2">
    <name type="scientific">Bizionia arctica</name>
    <dbReference type="NCBI Taxonomy" id="1495645"/>
    <lineage>
        <taxon>Bacteria</taxon>
        <taxon>Pseudomonadati</taxon>
        <taxon>Bacteroidota</taxon>
        <taxon>Flavobacteriia</taxon>
        <taxon>Flavobacteriales</taxon>
        <taxon>Flavobacteriaceae</taxon>
        <taxon>Bizionia</taxon>
    </lineage>
</organism>
<proteinExistence type="predicted"/>
<dbReference type="RefSeq" id="WP_188463921.1">
    <property type="nucleotide sequence ID" value="NZ_BMFQ01000002.1"/>
</dbReference>
<dbReference type="InterPro" id="IPR015003">
    <property type="entry name" value="DUF1853"/>
</dbReference>
<dbReference type="Pfam" id="PF08907">
    <property type="entry name" value="DUF1853"/>
    <property type="match status" value="1"/>
</dbReference>
<name>A0A917GI08_9FLAO</name>